<evidence type="ECO:0000313" key="2">
    <source>
        <dbReference type="Proteomes" id="UP000494170"/>
    </source>
</evidence>
<gene>
    <name evidence="1" type="ORF">BLA6863_01250</name>
</gene>
<dbReference type="Proteomes" id="UP000494170">
    <property type="component" value="Unassembled WGS sequence"/>
</dbReference>
<dbReference type="RefSeq" id="WP_174932705.1">
    <property type="nucleotide sequence ID" value="NZ_CABVPY010000006.1"/>
</dbReference>
<organism evidence="1 2">
    <name type="scientific">Burkholderia lata (strain ATCC 17760 / DSM 23089 / LMG 22485 / NCIMB 9086 / R18194 / 383)</name>
    <dbReference type="NCBI Taxonomy" id="482957"/>
    <lineage>
        <taxon>Bacteria</taxon>
        <taxon>Pseudomonadati</taxon>
        <taxon>Pseudomonadota</taxon>
        <taxon>Betaproteobacteria</taxon>
        <taxon>Burkholderiales</taxon>
        <taxon>Burkholderiaceae</taxon>
        <taxon>Burkholderia</taxon>
        <taxon>Burkholderia cepacia complex</taxon>
    </lineage>
</organism>
<proteinExistence type="predicted"/>
<name>A0A6P2IF41_BURL3</name>
<dbReference type="EMBL" id="CABVPY010000006">
    <property type="protein sequence ID" value="VWB29480.1"/>
    <property type="molecule type" value="Genomic_DNA"/>
</dbReference>
<protein>
    <submittedName>
        <fullName evidence="1">Uncharacterized protein</fullName>
    </submittedName>
</protein>
<evidence type="ECO:0000313" key="1">
    <source>
        <dbReference type="EMBL" id="VWB29480.1"/>
    </source>
</evidence>
<sequence length="52" mass="5590">MQYTIEQASAADGMIRAARQVQMIKWCRSEAAGRVDVRASHSCAAGQEAAHA</sequence>
<reference evidence="1 2" key="1">
    <citation type="submission" date="2019-09" db="EMBL/GenBank/DDBJ databases">
        <authorList>
            <person name="Depoorter E."/>
        </authorList>
    </citation>
    <scope>NUCLEOTIDE SEQUENCE [LARGE SCALE GENOMIC DNA]</scope>
    <source>
        <strain evidence="1">LMG 6863</strain>
    </source>
</reference>
<dbReference type="AlphaFoldDB" id="A0A6P2IF41"/>
<accession>A0A6P2IF41</accession>